<feature type="transmembrane region" description="Helical" evidence="1">
    <location>
        <begin position="22"/>
        <end position="44"/>
    </location>
</feature>
<organism evidence="2 3">
    <name type="scientific">Aulographum hederae CBS 113979</name>
    <dbReference type="NCBI Taxonomy" id="1176131"/>
    <lineage>
        <taxon>Eukaryota</taxon>
        <taxon>Fungi</taxon>
        <taxon>Dikarya</taxon>
        <taxon>Ascomycota</taxon>
        <taxon>Pezizomycotina</taxon>
        <taxon>Dothideomycetes</taxon>
        <taxon>Pleosporomycetidae</taxon>
        <taxon>Aulographales</taxon>
        <taxon>Aulographaceae</taxon>
    </lineage>
</organism>
<keyword evidence="1" id="KW-0472">Membrane</keyword>
<keyword evidence="3" id="KW-1185">Reference proteome</keyword>
<keyword evidence="1" id="KW-1133">Transmembrane helix</keyword>
<evidence type="ECO:0000313" key="3">
    <source>
        <dbReference type="Proteomes" id="UP000800041"/>
    </source>
</evidence>
<dbReference type="AlphaFoldDB" id="A0A6G1H2Y9"/>
<accession>A0A6G1H2Y9</accession>
<dbReference type="Proteomes" id="UP000800041">
    <property type="component" value="Unassembled WGS sequence"/>
</dbReference>
<evidence type="ECO:0000256" key="1">
    <source>
        <dbReference type="SAM" id="Phobius"/>
    </source>
</evidence>
<reference evidence="2" key="1">
    <citation type="journal article" date="2020" name="Stud. Mycol.">
        <title>101 Dothideomycetes genomes: a test case for predicting lifestyles and emergence of pathogens.</title>
        <authorList>
            <person name="Haridas S."/>
            <person name="Albert R."/>
            <person name="Binder M."/>
            <person name="Bloem J."/>
            <person name="Labutti K."/>
            <person name="Salamov A."/>
            <person name="Andreopoulos B."/>
            <person name="Baker S."/>
            <person name="Barry K."/>
            <person name="Bills G."/>
            <person name="Bluhm B."/>
            <person name="Cannon C."/>
            <person name="Castanera R."/>
            <person name="Culley D."/>
            <person name="Daum C."/>
            <person name="Ezra D."/>
            <person name="Gonzalez J."/>
            <person name="Henrissat B."/>
            <person name="Kuo A."/>
            <person name="Liang C."/>
            <person name="Lipzen A."/>
            <person name="Lutzoni F."/>
            <person name="Magnuson J."/>
            <person name="Mondo S."/>
            <person name="Nolan M."/>
            <person name="Ohm R."/>
            <person name="Pangilinan J."/>
            <person name="Park H.-J."/>
            <person name="Ramirez L."/>
            <person name="Alfaro M."/>
            <person name="Sun H."/>
            <person name="Tritt A."/>
            <person name="Yoshinaga Y."/>
            <person name="Zwiers L.-H."/>
            <person name="Turgeon B."/>
            <person name="Goodwin S."/>
            <person name="Spatafora J."/>
            <person name="Crous P."/>
            <person name="Grigoriev I."/>
        </authorList>
    </citation>
    <scope>NUCLEOTIDE SEQUENCE</scope>
    <source>
        <strain evidence="2">CBS 113979</strain>
    </source>
</reference>
<gene>
    <name evidence="2" type="ORF">K402DRAFT_392845</name>
</gene>
<evidence type="ECO:0000313" key="2">
    <source>
        <dbReference type="EMBL" id="KAF1987586.1"/>
    </source>
</evidence>
<feature type="non-terminal residue" evidence="2">
    <location>
        <position position="1"/>
    </location>
</feature>
<dbReference type="EMBL" id="ML977152">
    <property type="protein sequence ID" value="KAF1987586.1"/>
    <property type="molecule type" value="Genomic_DNA"/>
</dbReference>
<proteinExistence type="predicted"/>
<name>A0A6G1H2Y9_9PEZI</name>
<keyword evidence="1" id="KW-0812">Transmembrane</keyword>
<protein>
    <submittedName>
        <fullName evidence="2">Uncharacterized protein</fullName>
    </submittedName>
</protein>
<sequence>KGSCGKERIAEMVVPKSFSSGLFISELFISGSFISGSFISEWFIKTKSSINVYDNSVFTWAAVKRPRGFLISELVLGEVV</sequence>